<evidence type="ECO:0000256" key="7">
    <source>
        <dbReference type="ARBA" id="ARBA00023239"/>
    </source>
</evidence>
<dbReference type="CDD" id="cd00466">
    <property type="entry name" value="DHQase_II"/>
    <property type="match status" value="1"/>
</dbReference>
<comment type="pathway">
    <text evidence="2 8">Metabolic intermediate biosynthesis; chorismate biosynthesis; chorismate from D-erythrose 4-phosphate and phosphoenolpyruvate: step 3/7.</text>
</comment>
<keyword evidence="10" id="KW-1185">Reference proteome</keyword>
<keyword evidence="8" id="KW-0028">Amino-acid biosynthesis</keyword>
<comment type="similarity">
    <text evidence="3 8">Belongs to the type-II 3-dehydroquinase family.</text>
</comment>
<feature type="binding site" evidence="8">
    <location>
        <position position="119"/>
    </location>
    <ligand>
        <name>substrate</name>
    </ligand>
</feature>
<evidence type="ECO:0000256" key="4">
    <source>
        <dbReference type="ARBA" id="ARBA00011193"/>
    </source>
</evidence>
<dbReference type="PROSITE" id="PS01029">
    <property type="entry name" value="DEHYDROQUINASE_II"/>
    <property type="match status" value="1"/>
</dbReference>
<evidence type="ECO:0000256" key="8">
    <source>
        <dbReference type="HAMAP-Rule" id="MF_00169"/>
    </source>
</evidence>
<comment type="caution">
    <text evidence="9">The sequence shown here is derived from an EMBL/GenBank/DDBJ whole genome shotgun (WGS) entry which is preliminary data.</text>
</comment>
<evidence type="ECO:0000256" key="2">
    <source>
        <dbReference type="ARBA" id="ARBA00004902"/>
    </source>
</evidence>
<evidence type="ECO:0000313" key="10">
    <source>
        <dbReference type="Proteomes" id="UP001500556"/>
    </source>
</evidence>
<protein>
    <recommendedName>
        <fullName evidence="5 8">3-dehydroquinate dehydratase</fullName>
        <shortName evidence="8">3-dehydroquinase</shortName>
        <ecNumber evidence="5 8">4.2.1.10</ecNumber>
    </recommendedName>
    <alternativeName>
        <fullName evidence="8">Type II DHQase</fullName>
    </alternativeName>
</protein>
<dbReference type="InterPro" id="IPR036441">
    <property type="entry name" value="DHquinase_II_sf"/>
</dbReference>
<feature type="binding site" evidence="8">
    <location>
        <position position="82"/>
    </location>
    <ligand>
        <name>substrate</name>
    </ligand>
</feature>
<dbReference type="Gene3D" id="3.40.50.9100">
    <property type="entry name" value="Dehydroquinase, class II"/>
    <property type="match status" value="1"/>
</dbReference>
<evidence type="ECO:0000256" key="3">
    <source>
        <dbReference type="ARBA" id="ARBA00011037"/>
    </source>
</evidence>
<keyword evidence="6 8" id="KW-0057">Aromatic amino acid biosynthesis</keyword>
<feature type="active site" description="Proton donor" evidence="8">
    <location>
        <position position="108"/>
    </location>
</feature>
<dbReference type="PIRSF" id="PIRSF001399">
    <property type="entry name" value="DHquinase_II"/>
    <property type="match status" value="1"/>
</dbReference>
<dbReference type="Proteomes" id="UP001500556">
    <property type="component" value="Unassembled WGS sequence"/>
</dbReference>
<comment type="function">
    <text evidence="8">Catalyzes a trans-dehydration via an enolate intermediate.</text>
</comment>
<keyword evidence="7 8" id="KW-0456">Lyase</keyword>
<evidence type="ECO:0000256" key="6">
    <source>
        <dbReference type="ARBA" id="ARBA00023141"/>
    </source>
</evidence>
<feature type="binding site" evidence="8">
    <location>
        <position position="88"/>
    </location>
    <ligand>
        <name>substrate</name>
    </ligand>
</feature>
<dbReference type="NCBIfam" id="NF003806">
    <property type="entry name" value="PRK05395.1-3"/>
    <property type="match status" value="1"/>
</dbReference>
<organism evidence="9 10">
    <name type="scientific">Pedococcus ginsenosidimutans</name>
    <dbReference type="NCBI Taxonomy" id="490570"/>
    <lineage>
        <taxon>Bacteria</taxon>
        <taxon>Bacillati</taxon>
        <taxon>Actinomycetota</taxon>
        <taxon>Actinomycetes</taxon>
        <taxon>Micrococcales</taxon>
        <taxon>Intrasporangiaceae</taxon>
        <taxon>Pedococcus</taxon>
    </lineage>
</organism>
<dbReference type="SUPFAM" id="SSF52304">
    <property type="entry name" value="Type II 3-dehydroquinate dehydratase"/>
    <property type="match status" value="1"/>
</dbReference>
<comment type="catalytic activity">
    <reaction evidence="1 8">
        <text>3-dehydroquinate = 3-dehydroshikimate + H2O</text>
        <dbReference type="Rhea" id="RHEA:21096"/>
        <dbReference type="ChEBI" id="CHEBI:15377"/>
        <dbReference type="ChEBI" id="CHEBI:16630"/>
        <dbReference type="ChEBI" id="CHEBI:32364"/>
        <dbReference type="EC" id="4.2.1.10"/>
    </reaction>
</comment>
<dbReference type="InterPro" id="IPR001874">
    <property type="entry name" value="DHquinase_II"/>
</dbReference>
<sequence>MSGMTGPSEPTVVVLNGPNLNLLGEREPEVYGHDTLADIEALCREVAGEAGLAVDFRQSNHEGVLVDAVQELRSSAAGFVVNAGALTHTSIALRDALATVTGPVIEVHLSNVHAREPFRHHSYLSAIASGVIVGCGPSGYAFAVTRVAELVQQRG</sequence>
<dbReference type="EC" id="4.2.1.10" evidence="5 8"/>
<feature type="binding site" evidence="8">
    <location>
        <position position="95"/>
    </location>
    <ligand>
        <name>substrate</name>
    </ligand>
</feature>
<feature type="binding site" evidence="8">
    <location>
        <begin position="109"/>
        <end position="110"/>
    </location>
    <ligand>
        <name>substrate</name>
    </ligand>
</feature>
<feature type="active site" description="Proton acceptor" evidence="8">
    <location>
        <position position="31"/>
    </location>
</feature>
<dbReference type="PANTHER" id="PTHR21272:SF3">
    <property type="entry name" value="CATABOLIC 3-DEHYDROQUINASE"/>
    <property type="match status" value="1"/>
</dbReference>
<gene>
    <name evidence="8 9" type="primary">aroQ</name>
    <name evidence="9" type="ORF">GCM10025782_01000</name>
</gene>
<proteinExistence type="inferred from homology"/>
<dbReference type="NCBIfam" id="TIGR01088">
    <property type="entry name" value="aroQ"/>
    <property type="match status" value="1"/>
</dbReference>
<dbReference type="HAMAP" id="MF_00169">
    <property type="entry name" value="AroQ"/>
    <property type="match status" value="1"/>
</dbReference>
<feature type="site" description="Transition state stabilizer" evidence="8">
    <location>
        <position position="26"/>
    </location>
</feature>
<dbReference type="InterPro" id="IPR018509">
    <property type="entry name" value="DHquinase_II_CS"/>
</dbReference>
<evidence type="ECO:0000313" key="9">
    <source>
        <dbReference type="EMBL" id="GAA4708820.1"/>
    </source>
</evidence>
<dbReference type="NCBIfam" id="NF003805">
    <property type="entry name" value="PRK05395.1-2"/>
    <property type="match status" value="1"/>
</dbReference>
<dbReference type="Pfam" id="PF01220">
    <property type="entry name" value="DHquinase_II"/>
    <property type="match status" value="1"/>
</dbReference>
<dbReference type="NCBIfam" id="NF003807">
    <property type="entry name" value="PRK05395.1-4"/>
    <property type="match status" value="1"/>
</dbReference>
<reference evidence="10" key="1">
    <citation type="journal article" date="2019" name="Int. J. Syst. Evol. Microbiol.">
        <title>The Global Catalogue of Microorganisms (GCM) 10K type strain sequencing project: providing services to taxonomists for standard genome sequencing and annotation.</title>
        <authorList>
            <consortium name="The Broad Institute Genomics Platform"/>
            <consortium name="The Broad Institute Genome Sequencing Center for Infectious Disease"/>
            <person name="Wu L."/>
            <person name="Ma J."/>
        </authorList>
    </citation>
    <scope>NUCLEOTIDE SEQUENCE [LARGE SCALE GENOMIC DNA]</scope>
    <source>
        <strain evidence="10">JCM 18961</strain>
    </source>
</reference>
<dbReference type="EMBL" id="BAABLO010000001">
    <property type="protein sequence ID" value="GAA4708820.1"/>
    <property type="molecule type" value="Genomic_DNA"/>
</dbReference>
<comment type="subunit">
    <text evidence="4 8">Homododecamer.</text>
</comment>
<dbReference type="PANTHER" id="PTHR21272">
    <property type="entry name" value="CATABOLIC 3-DEHYDROQUINASE"/>
    <property type="match status" value="1"/>
</dbReference>
<evidence type="ECO:0000256" key="1">
    <source>
        <dbReference type="ARBA" id="ARBA00001864"/>
    </source>
</evidence>
<evidence type="ECO:0000256" key="5">
    <source>
        <dbReference type="ARBA" id="ARBA00012060"/>
    </source>
</evidence>
<accession>A0ABP8XJJ3</accession>
<name>A0ABP8XJJ3_9MICO</name>